<name>A0ABN7ULK7_GIGMA</name>
<sequence length="522" mass="59998">GSGDNNLEKTILALSNELQRMHTEAEWRNKTASQDRVEFTALFNNRRKKEGRSPTQLYNILSIEIGLSASILANKLDLDDDDIDIIKKNKVASPTFLSLTLEILTQKDGSFVLLYGPAKVISDLVNKIKGEGQELKKKRRAEEELVVTVPKKRKWIVNSAITQKECPIVYFVDLTKQNAPLLESINRGEFVALHGSQASGKSTRLFAKLTQNVIKLQPSFFQLFTILLFSLYSASFEHVNMNNVGLFWQTLSMTLQHTVILFDEFDMLYNAMENVLALCLTTLPEGALVPGDNDRTFKTSLPFVHWIVLQQVIPHVFPTSPKIDVPYHPSMGTLNALEVLKQVICVFDQETIKSRNSFKLAHVPVSNANNREVSRESVYDTELYRIMSNWLGRFTITGQWHLKYRASGHINNKYVDIVILRPDYPTIALELLATATKKELKEHYEWALLYNNKLLADEAWVVHFTCCKDAISESYWPTESQLQKGLRVVYFWHDPDFIQIRVIAYWWNTNKNTRHITDVENW</sequence>
<dbReference type="EMBL" id="CAJVQB010004103">
    <property type="protein sequence ID" value="CAG8626895.1"/>
    <property type="molecule type" value="Genomic_DNA"/>
</dbReference>
<evidence type="ECO:0000313" key="1">
    <source>
        <dbReference type="EMBL" id="CAG8626895.1"/>
    </source>
</evidence>
<keyword evidence="2" id="KW-1185">Reference proteome</keyword>
<reference evidence="1 2" key="1">
    <citation type="submission" date="2021-06" db="EMBL/GenBank/DDBJ databases">
        <authorList>
            <person name="Kallberg Y."/>
            <person name="Tangrot J."/>
            <person name="Rosling A."/>
        </authorList>
    </citation>
    <scope>NUCLEOTIDE SEQUENCE [LARGE SCALE GENOMIC DNA]</scope>
    <source>
        <strain evidence="1 2">120-4 pot B 10/14</strain>
    </source>
</reference>
<dbReference type="Proteomes" id="UP000789901">
    <property type="component" value="Unassembled WGS sequence"/>
</dbReference>
<comment type="caution">
    <text evidence="1">The sequence shown here is derived from an EMBL/GenBank/DDBJ whole genome shotgun (WGS) entry which is preliminary data.</text>
</comment>
<protein>
    <submittedName>
        <fullName evidence="1">12054_t:CDS:1</fullName>
    </submittedName>
</protein>
<feature type="non-terminal residue" evidence="1">
    <location>
        <position position="1"/>
    </location>
</feature>
<gene>
    <name evidence="1" type="ORF">GMARGA_LOCUS8123</name>
</gene>
<accession>A0ABN7ULK7</accession>
<organism evidence="1 2">
    <name type="scientific">Gigaspora margarita</name>
    <dbReference type="NCBI Taxonomy" id="4874"/>
    <lineage>
        <taxon>Eukaryota</taxon>
        <taxon>Fungi</taxon>
        <taxon>Fungi incertae sedis</taxon>
        <taxon>Mucoromycota</taxon>
        <taxon>Glomeromycotina</taxon>
        <taxon>Glomeromycetes</taxon>
        <taxon>Diversisporales</taxon>
        <taxon>Gigasporaceae</taxon>
        <taxon>Gigaspora</taxon>
    </lineage>
</organism>
<proteinExistence type="predicted"/>
<evidence type="ECO:0000313" key="2">
    <source>
        <dbReference type="Proteomes" id="UP000789901"/>
    </source>
</evidence>